<dbReference type="Proteomes" id="UP000699462">
    <property type="component" value="Unassembled WGS sequence"/>
</dbReference>
<evidence type="ECO:0000313" key="2">
    <source>
        <dbReference type="EMBL" id="KAF8572381.1"/>
    </source>
</evidence>
<organism evidence="2 3">
    <name type="scientific">Paragonimus westermani</name>
    <dbReference type="NCBI Taxonomy" id="34504"/>
    <lineage>
        <taxon>Eukaryota</taxon>
        <taxon>Metazoa</taxon>
        <taxon>Spiralia</taxon>
        <taxon>Lophotrochozoa</taxon>
        <taxon>Platyhelminthes</taxon>
        <taxon>Trematoda</taxon>
        <taxon>Digenea</taxon>
        <taxon>Plagiorchiida</taxon>
        <taxon>Troglotremata</taxon>
        <taxon>Troglotrematidae</taxon>
        <taxon>Paragonimus</taxon>
    </lineage>
</organism>
<feature type="compositionally biased region" description="Polar residues" evidence="1">
    <location>
        <begin position="441"/>
        <end position="450"/>
    </location>
</feature>
<proteinExistence type="predicted"/>
<name>A0A8T0E0X2_9TREM</name>
<dbReference type="EMBL" id="JTDF01000054">
    <property type="protein sequence ID" value="KAF8572381.1"/>
    <property type="molecule type" value="Genomic_DNA"/>
</dbReference>
<feature type="non-terminal residue" evidence="2">
    <location>
        <position position="1"/>
    </location>
</feature>
<feature type="region of interest" description="Disordered" evidence="1">
    <location>
        <begin position="100"/>
        <end position="349"/>
    </location>
</feature>
<comment type="caution">
    <text evidence="2">The sequence shown here is derived from an EMBL/GenBank/DDBJ whole genome shotgun (WGS) entry which is preliminary data.</text>
</comment>
<dbReference type="OrthoDB" id="6261726at2759"/>
<feature type="compositionally biased region" description="Low complexity" evidence="1">
    <location>
        <begin position="103"/>
        <end position="115"/>
    </location>
</feature>
<accession>A0A8T0E0X2</accession>
<feature type="compositionally biased region" description="Polar residues" evidence="1">
    <location>
        <begin position="468"/>
        <end position="483"/>
    </location>
</feature>
<feature type="compositionally biased region" description="Polar residues" evidence="1">
    <location>
        <begin position="142"/>
        <end position="161"/>
    </location>
</feature>
<feature type="compositionally biased region" description="Basic and acidic residues" evidence="1">
    <location>
        <begin position="187"/>
        <end position="205"/>
    </location>
</feature>
<reference evidence="2 3" key="1">
    <citation type="submission" date="2019-07" db="EMBL/GenBank/DDBJ databases">
        <title>Annotation for the trematode Paragonimus westermani.</title>
        <authorList>
            <person name="Choi Y.-J."/>
        </authorList>
    </citation>
    <scope>NUCLEOTIDE SEQUENCE [LARGE SCALE GENOMIC DNA]</scope>
    <source>
        <strain evidence="2">180907_Pwestermani</strain>
    </source>
</reference>
<dbReference type="AlphaFoldDB" id="A0A8T0E0X2"/>
<feature type="region of interest" description="Disordered" evidence="1">
    <location>
        <begin position="468"/>
        <end position="492"/>
    </location>
</feature>
<feature type="region of interest" description="Disordered" evidence="1">
    <location>
        <begin position="422"/>
        <end position="450"/>
    </location>
</feature>
<keyword evidence="3" id="KW-1185">Reference proteome</keyword>
<feature type="compositionally biased region" description="Polar residues" evidence="1">
    <location>
        <begin position="335"/>
        <end position="344"/>
    </location>
</feature>
<feature type="compositionally biased region" description="Acidic residues" evidence="1">
    <location>
        <begin position="125"/>
        <end position="138"/>
    </location>
</feature>
<feature type="compositionally biased region" description="Basic and acidic residues" evidence="1">
    <location>
        <begin position="318"/>
        <end position="334"/>
    </location>
</feature>
<gene>
    <name evidence="2" type="ORF">P879_00627</name>
</gene>
<evidence type="ECO:0000313" key="3">
    <source>
        <dbReference type="Proteomes" id="UP000699462"/>
    </source>
</evidence>
<feature type="compositionally biased region" description="Polar residues" evidence="1">
    <location>
        <begin position="247"/>
        <end position="258"/>
    </location>
</feature>
<sequence>NVAKLSVNPKVPNISYKTEVTRLPNTSNVKLDFEMKIKKMVCVMSFLLVWLLAVTDARPSTPTAEEEQVICAKESFAPNYMAVSLCMCTMTTDVNSNVEANNEPESAEQSQQAQEDAARPKTVDGETDEKDATNESEPEATIQVTEQPSETLASTDSSITGDRTIESEPPITDQSVNEEQEATTAPEKTELEQNVVDDKDTEKVDATQVLVDKQDSVTELPKISESYQATGEPQINPPVPEELTEPSPLQKTGSSEGQPQREKFSDSKVPLSAVQEDKPTSERRMTEEKPQTREVAGKEPTSILQGSVDLKDSSGAVKHVDAQKSDTEKTEPIRNTKSTSTEQESAGVKTNIAPTTSKQNVTIVDNASISGQAVKTIVKPNTTGVTTPIVHETTKTGEVSAPVGDVHPVVKTINPAHTVKDNMNAIPPAPEHKTPVGHDSPVQTNPNITTHQMNSVTNNLLSATDTPKQSYAAEPTTSISNQSRSEESTDAQSIGMKTFAFDLPMFNETIHKDLLMNESEWARELAAAAHPDEENTIHDPCTFIAENIHNVAGLNVTKEQVHNTLPTFRFLLDSATEKLDTIKNMLLACIEATTKHQVSENPGCMQIRSLVEKACQEFDLCKGRQDDIMSRTMRRIREVIETDQLADALLMIRVCAGQTYE</sequence>
<protein>
    <submittedName>
        <fullName evidence="2">Uncharacterized protein</fullName>
    </submittedName>
</protein>
<feature type="compositionally biased region" description="Basic and acidic residues" evidence="1">
    <location>
        <begin position="275"/>
        <end position="297"/>
    </location>
</feature>
<evidence type="ECO:0000256" key="1">
    <source>
        <dbReference type="SAM" id="MobiDB-lite"/>
    </source>
</evidence>